<reference evidence="10 11" key="1">
    <citation type="submission" date="2023-08" db="EMBL/GenBank/DDBJ databases">
        <title>Black Yeasts Isolated from many extreme environments.</title>
        <authorList>
            <person name="Coleine C."/>
            <person name="Stajich J.E."/>
            <person name="Selbmann L."/>
        </authorList>
    </citation>
    <scope>NUCLEOTIDE SEQUENCE [LARGE SCALE GENOMIC DNA]</scope>
    <source>
        <strain evidence="10 11">CCFEE 5935</strain>
    </source>
</reference>
<evidence type="ECO:0000256" key="2">
    <source>
        <dbReference type="ARBA" id="ARBA00022723"/>
    </source>
</evidence>
<feature type="compositionally biased region" description="Polar residues" evidence="8">
    <location>
        <begin position="70"/>
        <end position="92"/>
    </location>
</feature>
<dbReference type="RefSeq" id="XP_064655113.1">
    <property type="nucleotide sequence ID" value="XM_064806808.1"/>
</dbReference>
<sequence length="783" mass="86359">MSPPGDTGSVKYTRTGRVYTRAEHLRRHQQNHKPGAFPCDVPGCSRSFYREDLLIRHKARHDDPLDPPSRQGSPDSQPSSTPAGRATSQSLPQRPAVRSNATSYDAHANATSAPPEGSQEGQQSGSFSSKIGYPTFHDQGQPAGAVPVDMQGAWSAFSFGPQWDPSPPYSPAGYDSPTNPNNGLYCAGLPYFQPHAELARHDSHASFFATYPPPHTSRSPVSAGSSTIHLPQWGRNAPYAQVNTSSGSKVSFGENAGLYNSHLAVQEAFPGTYSAALWTPDQRDFMEQDDLFKGMDVSQSSSLDLSFDEPALSNEGKYLQAYWNWVHPLYAVIHRPSFHVQHAPPLLKAAILALGAQACNDVKDKNAARFIHERCIKVLQKRKLNEWHSLRTVDLQAVCLIEIYTIFKSRRPPLEFSSAFHDAYNHLANDPSVVDDHTMHDSFMASLGAGGYIDDFSRATILDIHIRKRLLALCVMLDVHHATLFGRKKTNCYTGGGIYLPFPVEQSIWDTPVDHNFCSIPHRQVWEAVRDSDLNTTNPPSYDIFQSTVLMTALSDSDKGTNLPSLQCQDPEADPCASIFATIEQSPRSKLAYHTLKLCTLTPIRDLFAVAGESWIIGEKIPTSKEYSSAQRRCYEWVSSSTPDAAVHKAIRHARKALDICHRTPRTGLLFQEWAIYVSAILLWARAYTTSSSAPRMPRLSVPQPTEPRLGLGELERGVEKIFLDGGGEGLGLTSEQAKLVLVWTRGRIERVDVPGCCGQTNGALDVLGKLIRRGGEEGWFGG</sequence>
<dbReference type="PANTHER" id="PTHR40626">
    <property type="entry name" value="MIP31509P"/>
    <property type="match status" value="1"/>
</dbReference>
<dbReference type="InterPro" id="IPR051059">
    <property type="entry name" value="VerF-like"/>
</dbReference>
<dbReference type="InterPro" id="IPR007219">
    <property type="entry name" value="XnlR_reg_dom"/>
</dbReference>
<dbReference type="Proteomes" id="UP001337655">
    <property type="component" value="Unassembled WGS sequence"/>
</dbReference>
<evidence type="ECO:0000259" key="9">
    <source>
        <dbReference type="PROSITE" id="PS50157"/>
    </source>
</evidence>
<evidence type="ECO:0000256" key="1">
    <source>
        <dbReference type="ARBA" id="ARBA00004123"/>
    </source>
</evidence>
<evidence type="ECO:0000256" key="7">
    <source>
        <dbReference type="PROSITE-ProRule" id="PRU00042"/>
    </source>
</evidence>
<dbReference type="AlphaFoldDB" id="A0AAV9P1X8"/>
<comment type="subcellular location">
    <subcellularLocation>
        <location evidence="1">Nucleus</location>
    </subcellularLocation>
</comment>
<evidence type="ECO:0000256" key="3">
    <source>
        <dbReference type="ARBA" id="ARBA00022737"/>
    </source>
</evidence>
<dbReference type="InterPro" id="IPR036236">
    <property type="entry name" value="Znf_C2H2_sf"/>
</dbReference>
<dbReference type="GeneID" id="89930912"/>
<name>A0AAV9P1X8_9PEZI</name>
<dbReference type="SMART" id="SM00355">
    <property type="entry name" value="ZnF_C2H2"/>
    <property type="match status" value="1"/>
</dbReference>
<dbReference type="GO" id="GO:0000978">
    <property type="term" value="F:RNA polymerase II cis-regulatory region sequence-specific DNA binding"/>
    <property type="evidence" value="ECO:0007669"/>
    <property type="project" value="InterPro"/>
</dbReference>
<dbReference type="PROSITE" id="PS50157">
    <property type="entry name" value="ZINC_FINGER_C2H2_2"/>
    <property type="match status" value="1"/>
</dbReference>
<keyword evidence="2" id="KW-0479">Metal-binding</keyword>
<keyword evidence="6" id="KW-0539">Nucleus</keyword>
<dbReference type="GO" id="GO:0000785">
    <property type="term" value="C:chromatin"/>
    <property type="evidence" value="ECO:0007669"/>
    <property type="project" value="TreeGrafter"/>
</dbReference>
<accession>A0AAV9P1X8</accession>
<evidence type="ECO:0000256" key="4">
    <source>
        <dbReference type="ARBA" id="ARBA00022771"/>
    </source>
</evidence>
<evidence type="ECO:0000256" key="5">
    <source>
        <dbReference type="ARBA" id="ARBA00022833"/>
    </source>
</evidence>
<keyword evidence="11" id="KW-1185">Reference proteome</keyword>
<dbReference type="GO" id="GO:0005634">
    <property type="term" value="C:nucleus"/>
    <property type="evidence" value="ECO:0007669"/>
    <property type="project" value="UniProtKB-SubCell"/>
</dbReference>
<organism evidence="10 11">
    <name type="scientific">Saxophila tyrrhenica</name>
    <dbReference type="NCBI Taxonomy" id="1690608"/>
    <lineage>
        <taxon>Eukaryota</taxon>
        <taxon>Fungi</taxon>
        <taxon>Dikarya</taxon>
        <taxon>Ascomycota</taxon>
        <taxon>Pezizomycotina</taxon>
        <taxon>Dothideomycetes</taxon>
        <taxon>Dothideomycetidae</taxon>
        <taxon>Mycosphaerellales</taxon>
        <taxon>Extremaceae</taxon>
        <taxon>Saxophila</taxon>
    </lineage>
</organism>
<dbReference type="GO" id="GO:0000981">
    <property type="term" value="F:DNA-binding transcription factor activity, RNA polymerase II-specific"/>
    <property type="evidence" value="ECO:0007669"/>
    <property type="project" value="InterPro"/>
</dbReference>
<keyword evidence="4 7" id="KW-0863">Zinc-finger</keyword>
<dbReference type="PANTHER" id="PTHR40626:SF30">
    <property type="entry name" value="FINGER DOMAIN PROTEIN, PUTATIVE (AFU_ORTHOLOGUE AFUA_4G13600)-RELATED"/>
    <property type="match status" value="1"/>
</dbReference>
<keyword evidence="3" id="KW-0677">Repeat</keyword>
<dbReference type="InterPro" id="IPR013087">
    <property type="entry name" value="Znf_C2H2_type"/>
</dbReference>
<dbReference type="GO" id="GO:0008270">
    <property type="term" value="F:zinc ion binding"/>
    <property type="evidence" value="ECO:0007669"/>
    <property type="project" value="UniProtKB-KW"/>
</dbReference>
<evidence type="ECO:0000313" key="11">
    <source>
        <dbReference type="Proteomes" id="UP001337655"/>
    </source>
</evidence>
<dbReference type="EMBL" id="JAVRRT010000018">
    <property type="protein sequence ID" value="KAK5164917.1"/>
    <property type="molecule type" value="Genomic_DNA"/>
</dbReference>
<gene>
    <name evidence="10" type="ORF">LTR77_009582</name>
</gene>
<dbReference type="PROSITE" id="PS00028">
    <property type="entry name" value="ZINC_FINGER_C2H2_1"/>
    <property type="match status" value="1"/>
</dbReference>
<comment type="caution">
    <text evidence="10">The sequence shown here is derived from an EMBL/GenBank/DDBJ whole genome shotgun (WGS) entry which is preliminary data.</text>
</comment>
<dbReference type="CDD" id="cd12148">
    <property type="entry name" value="fungal_TF_MHR"/>
    <property type="match status" value="1"/>
</dbReference>
<feature type="region of interest" description="Disordered" evidence="8">
    <location>
        <begin position="1"/>
        <end position="42"/>
    </location>
</feature>
<feature type="compositionally biased region" description="Low complexity" evidence="8">
    <location>
        <begin position="116"/>
        <end position="129"/>
    </location>
</feature>
<proteinExistence type="predicted"/>
<evidence type="ECO:0000256" key="8">
    <source>
        <dbReference type="SAM" id="MobiDB-lite"/>
    </source>
</evidence>
<keyword evidence="5" id="KW-0862">Zinc</keyword>
<dbReference type="SUPFAM" id="SSF57667">
    <property type="entry name" value="beta-beta-alpha zinc fingers"/>
    <property type="match status" value="1"/>
</dbReference>
<dbReference type="Gene3D" id="3.30.160.60">
    <property type="entry name" value="Classic Zinc Finger"/>
    <property type="match status" value="1"/>
</dbReference>
<protein>
    <recommendedName>
        <fullName evidence="9">C2H2-type domain-containing protein</fullName>
    </recommendedName>
</protein>
<evidence type="ECO:0000313" key="10">
    <source>
        <dbReference type="EMBL" id="KAK5164917.1"/>
    </source>
</evidence>
<feature type="region of interest" description="Disordered" evidence="8">
    <location>
        <begin position="60"/>
        <end position="141"/>
    </location>
</feature>
<dbReference type="Pfam" id="PF04082">
    <property type="entry name" value="Fungal_trans"/>
    <property type="match status" value="1"/>
</dbReference>
<dbReference type="GO" id="GO:0006351">
    <property type="term" value="P:DNA-templated transcription"/>
    <property type="evidence" value="ECO:0007669"/>
    <property type="project" value="InterPro"/>
</dbReference>
<feature type="domain" description="C2H2-type" evidence="9">
    <location>
        <begin position="37"/>
        <end position="61"/>
    </location>
</feature>
<evidence type="ECO:0000256" key="6">
    <source>
        <dbReference type="ARBA" id="ARBA00023242"/>
    </source>
</evidence>